<evidence type="ECO:0000313" key="2">
    <source>
        <dbReference type="Proteomes" id="UP001642464"/>
    </source>
</evidence>
<feature type="non-terminal residue" evidence="1">
    <location>
        <position position="283"/>
    </location>
</feature>
<organism evidence="1 2">
    <name type="scientific">Durusdinium trenchii</name>
    <dbReference type="NCBI Taxonomy" id="1381693"/>
    <lineage>
        <taxon>Eukaryota</taxon>
        <taxon>Sar</taxon>
        <taxon>Alveolata</taxon>
        <taxon>Dinophyceae</taxon>
        <taxon>Suessiales</taxon>
        <taxon>Symbiodiniaceae</taxon>
        <taxon>Durusdinium</taxon>
    </lineage>
</organism>
<dbReference type="Proteomes" id="UP001642464">
    <property type="component" value="Unassembled WGS sequence"/>
</dbReference>
<sequence length="283" mass="32242">MKSAPLKKGNLTKLGQLSLKDKIKTIAGQNDDEVEAAMVLREEMTPAEKNGAWQQHVGYLNKKGNEAEKQEFEASTKKEKGLKTALYLMRQGAAKFCAVSRQSSMETSLCKKEQWLSEKQALDQWGQGDLDKHVASGRVIYRQAPGTHNVWEYMDTQDYTRAHTGKKMDSWLYTQEYQQQEEEDMPAEQQLHECMKKLKKTKEIVANTAGNFEEAMDKVKKCGYLTKTALKEKEVHLKSLYDTAKVLKQHLGKGEKLKLEKAKEVLLDAVKVLKDAKEEAKEL</sequence>
<name>A0ABP0L001_9DINO</name>
<proteinExistence type="predicted"/>
<reference evidence="1 2" key="1">
    <citation type="submission" date="2024-02" db="EMBL/GenBank/DDBJ databases">
        <authorList>
            <person name="Chen Y."/>
            <person name="Shah S."/>
            <person name="Dougan E. K."/>
            <person name="Thang M."/>
            <person name="Chan C."/>
        </authorList>
    </citation>
    <scope>NUCLEOTIDE SEQUENCE [LARGE SCALE GENOMIC DNA]</scope>
</reference>
<dbReference type="EMBL" id="CAXAMM010013610">
    <property type="protein sequence ID" value="CAK9031790.1"/>
    <property type="molecule type" value="Genomic_DNA"/>
</dbReference>
<protein>
    <submittedName>
        <fullName evidence="1">Uncharacterized protein</fullName>
    </submittedName>
</protein>
<keyword evidence="2" id="KW-1185">Reference proteome</keyword>
<evidence type="ECO:0000313" key="1">
    <source>
        <dbReference type="EMBL" id="CAK9031790.1"/>
    </source>
</evidence>
<comment type="caution">
    <text evidence="1">The sequence shown here is derived from an EMBL/GenBank/DDBJ whole genome shotgun (WGS) entry which is preliminary data.</text>
</comment>
<gene>
    <name evidence="1" type="ORF">SCF082_LOCUS19784</name>
</gene>
<accession>A0ABP0L001</accession>